<dbReference type="AlphaFoldDB" id="A0A6A5K3E9"/>
<gene>
    <name evidence="1" type="ORF">BDW02DRAFT_38265</name>
</gene>
<dbReference type="Proteomes" id="UP000800040">
    <property type="component" value="Unassembled WGS sequence"/>
</dbReference>
<reference evidence="1" key="1">
    <citation type="submission" date="2020-01" db="EMBL/GenBank/DDBJ databases">
        <authorList>
            <consortium name="DOE Joint Genome Institute"/>
            <person name="Haridas S."/>
            <person name="Albert R."/>
            <person name="Binder M."/>
            <person name="Bloem J."/>
            <person name="Labutti K."/>
            <person name="Salamov A."/>
            <person name="Andreopoulos B."/>
            <person name="Baker S.E."/>
            <person name="Barry K."/>
            <person name="Bills G."/>
            <person name="Bluhm B.H."/>
            <person name="Cannon C."/>
            <person name="Castanera R."/>
            <person name="Culley D.E."/>
            <person name="Daum C."/>
            <person name="Ezra D."/>
            <person name="Gonzalez J.B."/>
            <person name="Henrissat B."/>
            <person name="Kuo A."/>
            <person name="Liang C."/>
            <person name="Lipzen A."/>
            <person name="Lutzoni F."/>
            <person name="Magnuson J."/>
            <person name="Mondo S."/>
            <person name="Nolan M."/>
            <person name="Ohm R."/>
            <person name="Pangilinan J."/>
            <person name="Park H.-J."/>
            <person name="Ramirez L."/>
            <person name="Alfaro M."/>
            <person name="Sun H."/>
            <person name="Tritt A."/>
            <person name="Yoshinaga Y."/>
            <person name="Zwiers L.-H."/>
            <person name="Turgeon B.G."/>
            <person name="Goodwin S.B."/>
            <person name="Spatafora J.W."/>
            <person name="Crous P.W."/>
            <person name="Grigoriev I.V."/>
        </authorList>
    </citation>
    <scope>NUCLEOTIDE SEQUENCE</scope>
    <source>
        <strain evidence="1">P77</strain>
    </source>
</reference>
<accession>A0A6A5K3E9</accession>
<evidence type="ECO:0000313" key="1">
    <source>
        <dbReference type="EMBL" id="KAF1831738.1"/>
    </source>
</evidence>
<protein>
    <submittedName>
        <fullName evidence="1">Uncharacterized protein</fullName>
    </submittedName>
</protein>
<name>A0A6A5K3E9_9PLEO</name>
<proteinExistence type="predicted"/>
<dbReference type="EMBL" id="ML975355">
    <property type="protein sequence ID" value="KAF1831738.1"/>
    <property type="molecule type" value="Genomic_DNA"/>
</dbReference>
<sequence>MTRQYFSATSCLPSYTAPQFHTSVFFQIRTRTPSTNQIVALAIVTIWGLYCSCSSPPRDYSP</sequence>
<organism evidence="1 2">
    <name type="scientific">Decorospora gaudefroyi</name>
    <dbReference type="NCBI Taxonomy" id="184978"/>
    <lineage>
        <taxon>Eukaryota</taxon>
        <taxon>Fungi</taxon>
        <taxon>Dikarya</taxon>
        <taxon>Ascomycota</taxon>
        <taxon>Pezizomycotina</taxon>
        <taxon>Dothideomycetes</taxon>
        <taxon>Pleosporomycetidae</taxon>
        <taxon>Pleosporales</taxon>
        <taxon>Pleosporineae</taxon>
        <taxon>Pleosporaceae</taxon>
        <taxon>Decorospora</taxon>
    </lineage>
</organism>
<evidence type="ECO:0000313" key="2">
    <source>
        <dbReference type="Proteomes" id="UP000800040"/>
    </source>
</evidence>
<keyword evidence="2" id="KW-1185">Reference proteome</keyword>